<feature type="compositionally biased region" description="Low complexity" evidence="1">
    <location>
        <begin position="27"/>
        <end position="62"/>
    </location>
</feature>
<dbReference type="RefSeq" id="XP_001888146.1">
    <property type="nucleotide sequence ID" value="XM_001888111.1"/>
</dbReference>
<feature type="compositionally biased region" description="Gly residues" evidence="1">
    <location>
        <begin position="63"/>
        <end position="92"/>
    </location>
</feature>
<dbReference type="EMBL" id="DS547141">
    <property type="protein sequence ID" value="EDR01270.1"/>
    <property type="molecule type" value="Genomic_DNA"/>
</dbReference>
<evidence type="ECO:0000313" key="3">
    <source>
        <dbReference type="Proteomes" id="UP000001194"/>
    </source>
</evidence>
<accession>B0DW22</accession>
<dbReference type="GeneID" id="6083735"/>
<reference evidence="2 3" key="1">
    <citation type="journal article" date="2008" name="Nature">
        <title>The genome of Laccaria bicolor provides insights into mycorrhizal symbiosis.</title>
        <authorList>
            <person name="Martin F."/>
            <person name="Aerts A."/>
            <person name="Ahren D."/>
            <person name="Brun A."/>
            <person name="Danchin E.G.J."/>
            <person name="Duchaussoy F."/>
            <person name="Gibon J."/>
            <person name="Kohler A."/>
            <person name="Lindquist E."/>
            <person name="Pereda V."/>
            <person name="Salamov A."/>
            <person name="Shapiro H.J."/>
            <person name="Wuyts J."/>
            <person name="Blaudez D."/>
            <person name="Buee M."/>
            <person name="Brokstein P."/>
            <person name="Canbaeck B."/>
            <person name="Cohen D."/>
            <person name="Courty P.E."/>
            <person name="Coutinho P.M."/>
            <person name="Delaruelle C."/>
            <person name="Detter J.C."/>
            <person name="Deveau A."/>
            <person name="DiFazio S."/>
            <person name="Duplessis S."/>
            <person name="Fraissinet-Tachet L."/>
            <person name="Lucic E."/>
            <person name="Frey-Klett P."/>
            <person name="Fourrey C."/>
            <person name="Feussner I."/>
            <person name="Gay G."/>
            <person name="Grimwood J."/>
            <person name="Hoegger P.J."/>
            <person name="Jain P."/>
            <person name="Kilaru S."/>
            <person name="Labbe J."/>
            <person name="Lin Y.C."/>
            <person name="Legue V."/>
            <person name="Le Tacon F."/>
            <person name="Marmeisse R."/>
            <person name="Melayah D."/>
            <person name="Montanini B."/>
            <person name="Muratet M."/>
            <person name="Nehls U."/>
            <person name="Niculita-Hirzel H."/>
            <person name="Oudot-Le Secq M.P."/>
            <person name="Peter M."/>
            <person name="Quesneville H."/>
            <person name="Rajashekar B."/>
            <person name="Reich M."/>
            <person name="Rouhier N."/>
            <person name="Schmutz J."/>
            <person name="Yin T."/>
            <person name="Chalot M."/>
            <person name="Henrissat B."/>
            <person name="Kuees U."/>
            <person name="Lucas S."/>
            <person name="Van de Peer Y."/>
            <person name="Podila G.K."/>
            <person name="Polle A."/>
            <person name="Pukkila P.J."/>
            <person name="Richardson P.M."/>
            <person name="Rouze P."/>
            <person name="Sanders I.R."/>
            <person name="Stajich J.E."/>
            <person name="Tunlid A."/>
            <person name="Tuskan G."/>
            <person name="Grigoriev I.V."/>
        </authorList>
    </citation>
    <scope>NUCLEOTIDE SEQUENCE [LARGE SCALE GENOMIC DNA]</scope>
    <source>
        <strain evidence="3">S238N-H82 / ATCC MYA-4686</strain>
    </source>
</reference>
<gene>
    <name evidence="2" type="ORF">LACBIDRAFT_312375</name>
</gene>
<dbReference type="Proteomes" id="UP000001194">
    <property type="component" value="Unassembled WGS sequence"/>
</dbReference>
<evidence type="ECO:0000313" key="2">
    <source>
        <dbReference type="EMBL" id="EDR01270.1"/>
    </source>
</evidence>
<protein>
    <submittedName>
        <fullName evidence="2">Predicted protein</fullName>
    </submittedName>
</protein>
<dbReference type="KEGG" id="lbc:LACBIDRAFT_312375"/>
<feature type="region of interest" description="Disordered" evidence="1">
    <location>
        <begin position="1"/>
        <end position="119"/>
    </location>
</feature>
<dbReference type="AlphaFoldDB" id="B0DW22"/>
<dbReference type="HOGENOM" id="CLU_2061910_0_0_1"/>
<name>B0DW22_LACBS</name>
<dbReference type="InParanoid" id="B0DW22"/>
<keyword evidence="3" id="KW-1185">Reference proteome</keyword>
<sequence>MSDRAHPSHISHAQSTLPHQHLPNPSCPKSKSKQSSTSQSRSRSKTSSQSPSLQSPSSLLVGRIGGDGGGFPVGRIGGGGFPMTGFGGTGGGKRSRDLGAFLARRGDEGRVGDGGGDGM</sequence>
<organism evidence="3">
    <name type="scientific">Laccaria bicolor (strain S238N-H82 / ATCC MYA-4686)</name>
    <name type="common">Bicoloured deceiver</name>
    <name type="synonym">Laccaria laccata var. bicolor</name>
    <dbReference type="NCBI Taxonomy" id="486041"/>
    <lineage>
        <taxon>Eukaryota</taxon>
        <taxon>Fungi</taxon>
        <taxon>Dikarya</taxon>
        <taxon>Basidiomycota</taxon>
        <taxon>Agaricomycotina</taxon>
        <taxon>Agaricomycetes</taxon>
        <taxon>Agaricomycetidae</taxon>
        <taxon>Agaricales</taxon>
        <taxon>Agaricineae</taxon>
        <taxon>Hydnangiaceae</taxon>
        <taxon>Laccaria</taxon>
    </lineage>
</organism>
<evidence type="ECO:0000256" key="1">
    <source>
        <dbReference type="SAM" id="MobiDB-lite"/>
    </source>
</evidence>
<proteinExistence type="predicted"/>